<evidence type="ECO:0000313" key="1">
    <source>
        <dbReference type="EMBL" id="KAH9717412.1"/>
    </source>
</evidence>
<accession>A0ACB8JI60</accession>
<reference evidence="2" key="1">
    <citation type="journal article" date="2023" name="Hortic. Res.">
        <title>A chromosome-level phased genome enabling allele-level studies in sweet orange: a case study on citrus Huanglongbing tolerance.</title>
        <authorList>
            <person name="Wu B."/>
            <person name="Yu Q."/>
            <person name="Deng Z."/>
            <person name="Duan Y."/>
            <person name="Luo F."/>
            <person name="Gmitter F. Jr."/>
        </authorList>
    </citation>
    <scope>NUCLEOTIDE SEQUENCE [LARGE SCALE GENOMIC DNA]</scope>
    <source>
        <strain evidence="2">cv. Valencia</strain>
    </source>
</reference>
<keyword evidence="2" id="KW-1185">Reference proteome</keyword>
<name>A0ACB8JI60_CITSI</name>
<proteinExistence type="predicted"/>
<evidence type="ECO:0000313" key="2">
    <source>
        <dbReference type="Proteomes" id="UP000829398"/>
    </source>
</evidence>
<protein>
    <submittedName>
        <fullName evidence="1">U2 small nuclear ribonucleoprotein auxiliary factor-like protein</fullName>
    </submittedName>
</protein>
<gene>
    <name evidence="1" type="ORF">KPL71_021809</name>
</gene>
<organism evidence="1 2">
    <name type="scientific">Citrus sinensis</name>
    <name type="common">Sweet orange</name>
    <name type="synonym">Citrus aurantium var. sinensis</name>
    <dbReference type="NCBI Taxonomy" id="2711"/>
    <lineage>
        <taxon>Eukaryota</taxon>
        <taxon>Viridiplantae</taxon>
        <taxon>Streptophyta</taxon>
        <taxon>Embryophyta</taxon>
        <taxon>Tracheophyta</taxon>
        <taxon>Spermatophyta</taxon>
        <taxon>Magnoliopsida</taxon>
        <taxon>eudicotyledons</taxon>
        <taxon>Gunneridae</taxon>
        <taxon>Pentapetalae</taxon>
        <taxon>rosids</taxon>
        <taxon>malvids</taxon>
        <taxon>Sapindales</taxon>
        <taxon>Rutaceae</taxon>
        <taxon>Aurantioideae</taxon>
        <taxon>Citrus</taxon>
    </lineage>
</organism>
<dbReference type="Proteomes" id="UP000829398">
    <property type="component" value="Chromosome 7"/>
</dbReference>
<comment type="caution">
    <text evidence="1">The sequence shown here is derived from an EMBL/GenBank/DDBJ whole genome shotgun (WGS) entry which is preliminary data.</text>
</comment>
<dbReference type="EMBL" id="CM039176">
    <property type="protein sequence ID" value="KAH9717412.1"/>
    <property type="molecule type" value="Genomic_DNA"/>
</dbReference>
<sequence>MSTQNSGVSIEATTICRASVKDSAQVDVVSYYGVIRKIILLDYHKFQIPAFKCDWANKGHSVRIEDGFTVVNLHQAVITFLLQYSFIFAFPPYSLQQNTRKMKIEGFEPIFGEPKAEWADSRSDSLGRFLFHVSAPDSSHLLIQVTDFRSNTWEAKRSVLQLDDVRDEIGIGGSWSEFIDYVVASIKSEDVKLILEGHSNADGAAYAKIVAQKSKGMPRISISLTRLTGSAATEAMAKLSLELFTAFRSMQTLIVQEQERCLQLEKEAAAEKERNENIQNQPLYSKRQKLQKMNFSDKTDISASISSNGLQDSPDKQAAQSPVASKVANRVIPAHRRAKVRGALLQDTEDDKDN</sequence>